<dbReference type="STRING" id="1188229.GlitD10_1323"/>
<dbReference type="KEGG" id="glt:GlitD10_1323"/>
<dbReference type="Proteomes" id="UP000180235">
    <property type="component" value="Chromosome"/>
</dbReference>
<accession>A0A1J0ACI0</accession>
<evidence type="ECO:0000313" key="2">
    <source>
        <dbReference type="Proteomes" id="UP000180235"/>
    </source>
</evidence>
<dbReference type="Gene3D" id="3.40.50.300">
    <property type="entry name" value="P-loop containing nucleotide triphosphate hydrolases"/>
    <property type="match status" value="1"/>
</dbReference>
<dbReference type="EC" id="2.5.1.17" evidence="1"/>
<protein>
    <submittedName>
        <fullName evidence="1">Cob(I)yrinic acid a,c-diamide adenosyltransferase</fullName>
        <ecNumber evidence="1">2.5.1.17</ecNumber>
    </submittedName>
</protein>
<evidence type="ECO:0000313" key="1">
    <source>
        <dbReference type="EMBL" id="APB33644.1"/>
    </source>
</evidence>
<dbReference type="RefSeq" id="WP_071454199.1">
    <property type="nucleotide sequence ID" value="NZ_CP017675.1"/>
</dbReference>
<dbReference type="InterPro" id="IPR027417">
    <property type="entry name" value="P-loop_NTPase"/>
</dbReference>
<sequence>MDSNASLALAPLVPSDGLPRIGRLQVYTAPQRTFFAEVMALAIRSAGHGQSVLIVQFLKGGIGQGARHPMKLVQHLDWIRCPIPRCIDTPDVQEEEAQAINQLWQSTQDLVLSGRYPLVVLDELILAVHLGLLGLIDVVSFLHQRPPMIDVIITGTTLPAEILALADQVTELRHPG</sequence>
<dbReference type="SUPFAM" id="SSF52540">
    <property type="entry name" value="P-loop containing nucleoside triphosphate hydrolases"/>
    <property type="match status" value="1"/>
</dbReference>
<dbReference type="AlphaFoldDB" id="A0A1J0ACI0"/>
<reference evidence="1 2" key="1">
    <citation type="submission" date="2016-10" db="EMBL/GenBank/DDBJ databases">
        <title>Description of Gloeomargarita lithophora gen. nov., sp. nov., a thylakoid-bearing basal-branching cyanobacterium with intracellular carbonates, and proposal for Gloeomargaritales ord. nov.</title>
        <authorList>
            <person name="Moreira D."/>
            <person name="Tavera R."/>
            <person name="Benzerara K."/>
            <person name="Skouri-Panet F."/>
            <person name="Couradeau E."/>
            <person name="Gerard E."/>
            <person name="Loussert C."/>
            <person name="Novelo E."/>
            <person name="Zivanovic Y."/>
            <person name="Lopez-Garcia P."/>
        </authorList>
    </citation>
    <scope>NUCLEOTIDE SEQUENCE [LARGE SCALE GENOMIC DNA]</scope>
    <source>
        <strain evidence="1 2">D10</strain>
    </source>
</reference>
<dbReference type="GO" id="GO:0008817">
    <property type="term" value="F:corrinoid adenosyltransferase activity"/>
    <property type="evidence" value="ECO:0007669"/>
    <property type="project" value="UniProtKB-EC"/>
</dbReference>
<keyword evidence="1" id="KW-0808">Transferase</keyword>
<dbReference type="OrthoDB" id="422172at2"/>
<dbReference type="Pfam" id="PF02572">
    <property type="entry name" value="CobA_CobO_BtuR"/>
    <property type="match status" value="1"/>
</dbReference>
<gene>
    <name evidence="1" type="primary">btuR-1</name>
    <name evidence="1" type="ORF">GlitD10_1323</name>
</gene>
<dbReference type="InterPro" id="IPR003724">
    <property type="entry name" value="CblAdoTrfase_CobA"/>
</dbReference>
<dbReference type="PANTHER" id="PTHR46638">
    <property type="entry name" value="CORRINOID ADENOSYLTRANSFERASE"/>
    <property type="match status" value="1"/>
</dbReference>
<dbReference type="PANTHER" id="PTHR46638:SF1">
    <property type="entry name" value="CORRINOID ADENOSYLTRANSFERASE"/>
    <property type="match status" value="1"/>
</dbReference>
<organism evidence="1 2">
    <name type="scientific">Gloeomargarita lithophora Alchichica-D10</name>
    <dbReference type="NCBI Taxonomy" id="1188229"/>
    <lineage>
        <taxon>Bacteria</taxon>
        <taxon>Bacillati</taxon>
        <taxon>Cyanobacteriota</taxon>
        <taxon>Cyanophyceae</taxon>
        <taxon>Gloeomargaritales</taxon>
        <taxon>Gloeomargaritaceae</taxon>
        <taxon>Gloeomargarita</taxon>
    </lineage>
</organism>
<dbReference type="GO" id="GO:0009236">
    <property type="term" value="P:cobalamin biosynthetic process"/>
    <property type="evidence" value="ECO:0007669"/>
    <property type="project" value="InterPro"/>
</dbReference>
<dbReference type="EMBL" id="CP017675">
    <property type="protein sequence ID" value="APB33644.1"/>
    <property type="molecule type" value="Genomic_DNA"/>
</dbReference>
<keyword evidence="2" id="KW-1185">Reference proteome</keyword>
<name>A0A1J0ACI0_9CYAN</name>
<proteinExistence type="predicted"/>
<dbReference type="GO" id="GO:0005524">
    <property type="term" value="F:ATP binding"/>
    <property type="evidence" value="ECO:0007669"/>
    <property type="project" value="InterPro"/>
</dbReference>
<dbReference type="PIRSF" id="PIRSF015617">
    <property type="entry name" value="Adensltrnsf_CobA"/>
    <property type="match status" value="1"/>
</dbReference>